<name>A0ABT0L9S9_9GAMM</name>
<proteinExistence type="predicted"/>
<dbReference type="InterPro" id="IPR052897">
    <property type="entry name" value="Sec-Metab_Biosynth_Hydrolase"/>
</dbReference>
<accession>A0ABT0L9S9</accession>
<dbReference type="InterPro" id="IPR029058">
    <property type="entry name" value="AB_hydrolase_fold"/>
</dbReference>
<comment type="caution">
    <text evidence="2">The sequence shown here is derived from an EMBL/GenBank/DDBJ whole genome shotgun (WGS) entry which is preliminary data.</text>
</comment>
<evidence type="ECO:0000313" key="2">
    <source>
        <dbReference type="EMBL" id="MCL1124471.1"/>
    </source>
</evidence>
<dbReference type="Pfam" id="PF12697">
    <property type="entry name" value="Abhydrolase_6"/>
    <property type="match status" value="1"/>
</dbReference>
<sequence>MANILFIHGGAQGAWCWAQVSSALSLLGHECYSIDLPGHGEDNTPLAHITRQDYLDAVSNAIKALAWQELTLIGHSNAGMLLGDLAKAHSQVTRLIYIAGFVLNQGESIMDIISPAHAQEYAQLASQSVDNALNIDHHYAHKYYFTDINETHAKLYFNKLTPEPFNPFLDPVQSTPAKLAIEKHYIICERDQRISLETANLFAKKLKGSIDRLNVDHCAMLSNPSLLSEKLNAIITSQANA</sequence>
<dbReference type="GO" id="GO:0016787">
    <property type="term" value="F:hydrolase activity"/>
    <property type="evidence" value="ECO:0007669"/>
    <property type="project" value="UniProtKB-KW"/>
</dbReference>
<dbReference type="Proteomes" id="UP001203423">
    <property type="component" value="Unassembled WGS sequence"/>
</dbReference>
<dbReference type="EMBL" id="JAKIKS010000024">
    <property type="protein sequence ID" value="MCL1124471.1"/>
    <property type="molecule type" value="Genomic_DNA"/>
</dbReference>
<protein>
    <submittedName>
        <fullName evidence="2">Alpha/beta hydrolase</fullName>
    </submittedName>
</protein>
<keyword evidence="3" id="KW-1185">Reference proteome</keyword>
<dbReference type="InterPro" id="IPR000073">
    <property type="entry name" value="AB_hydrolase_1"/>
</dbReference>
<dbReference type="PANTHER" id="PTHR37017">
    <property type="entry name" value="AB HYDROLASE-1 DOMAIN-CONTAINING PROTEIN-RELATED"/>
    <property type="match status" value="1"/>
</dbReference>
<keyword evidence="2" id="KW-0378">Hydrolase</keyword>
<dbReference type="RefSeq" id="WP_248939753.1">
    <property type="nucleotide sequence ID" value="NZ_JAKIKS010000024.1"/>
</dbReference>
<reference evidence="2 3" key="1">
    <citation type="submission" date="2022-01" db="EMBL/GenBank/DDBJ databases">
        <title>Whole genome-based taxonomy of the Shewanellaceae.</title>
        <authorList>
            <person name="Martin-Rodriguez A.J."/>
        </authorList>
    </citation>
    <scope>NUCLEOTIDE SEQUENCE [LARGE SCALE GENOMIC DNA]</scope>
    <source>
        <strain evidence="2 3">DSM 17177</strain>
    </source>
</reference>
<feature type="domain" description="AB hydrolase-1" evidence="1">
    <location>
        <begin position="4"/>
        <end position="224"/>
    </location>
</feature>
<organism evidence="2 3">
    <name type="scientific">Shewanella surugensis</name>
    <dbReference type="NCBI Taxonomy" id="212020"/>
    <lineage>
        <taxon>Bacteria</taxon>
        <taxon>Pseudomonadati</taxon>
        <taxon>Pseudomonadota</taxon>
        <taxon>Gammaproteobacteria</taxon>
        <taxon>Alteromonadales</taxon>
        <taxon>Shewanellaceae</taxon>
        <taxon>Shewanella</taxon>
    </lineage>
</organism>
<dbReference type="SUPFAM" id="SSF53474">
    <property type="entry name" value="alpha/beta-Hydrolases"/>
    <property type="match status" value="1"/>
</dbReference>
<evidence type="ECO:0000259" key="1">
    <source>
        <dbReference type="Pfam" id="PF12697"/>
    </source>
</evidence>
<dbReference type="Gene3D" id="3.40.50.1820">
    <property type="entry name" value="alpha/beta hydrolase"/>
    <property type="match status" value="1"/>
</dbReference>
<dbReference type="PANTHER" id="PTHR37017:SF11">
    <property type="entry name" value="ESTERASE_LIPASE_THIOESTERASE DOMAIN-CONTAINING PROTEIN"/>
    <property type="match status" value="1"/>
</dbReference>
<gene>
    <name evidence="2" type="ORF">L2764_08275</name>
</gene>
<evidence type="ECO:0000313" key="3">
    <source>
        <dbReference type="Proteomes" id="UP001203423"/>
    </source>
</evidence>